<dbReference type="EMBL" id="JAAGLQ010000475">
    <property type="protein sequence ID" value="NEA18164.1"/>
    <property type="molecule type" value="Genomic_DNA"/>
</dbReference>
<organism evidence="1 2">
    <name type="scientific">Streptomyces halstedii</name>
    <dbReference type="NCBI Taxonomy" id="1944"/>
    <lineage>
        <taxon>Bacteria</taxon>
        <taxon>Bacillati</taxon>
        <taxon>Actinomycetota</taxon>
        <taxon>Actinomycetes</taxon>
        <taxon>Kitasatosporales</taxon>
        <taxon>Streptomycetaceae</taxon>
        <taxon>Streptomyces</taxon>
    </lineage>
</organism>
<dbReference type="AlphaFoldDB" id="A0A6N9U2Y1"/>
<comment type="caution">
    <text evidence="1">The sequence shown here is derived from an EMBL/GenBank/DDBJ whole genome shotgun (WGS) entry which is preliminary data.</text>
</comment>
<reference evidence="1 2" key="1">
    <citation type="submission" date="2020-01" db="EMBL/GenBank/DDBJ databases">
        <title>Insect and environment-associated Actinomycetes.</title>
        <authorList>
            <person name="Currrie C."/>
            <person name="Chevrette M."/>
            <person name="Carlson C."/>
            <person name="Stubbendieck R."/>
            <person name="Wendt-Pienkowski E."/>
        </authorList>
    </citation>
    <scope>NUCLEOTIDE SEQUENCE [LARGE SCALE GENOMIC DNA]</scope>
    <source>
        <strain evidence="1 2">SID11342</strain>
    </source>
</reference>
<dbReference type="RefSeq" id="WP_164347038.1">
    <property type="nucleotide sequence ID" value="NZ_JAAGLQ010000475.1"/>
</dbReference>
<proteinExistence type="predicted"/>
<evidence type="ECO:0000313" key="1">
    <source>
        <dbReference type="EMBL" id="NEA18164.1"/>
    </source>
</evidence>
<name>A0A6N9U2Y1_STRHA</name>
<dbReference type="Proteomes" id="UP000471293">
    <property type="component" value="Unassembled WGS sequence"/>
</dbReference>
<protein>
    <submittedName>
        <fullName evidence="1">Uncharacterized protein</fullName>
    </submittedName>
</protein>
<sequence>MRGNLAETARAALTAACAPGGDAFPAAPARLDGATTVVVADVCVRGDLGFVLLLHRRTDGCAAEELYFSIRDGTGVWDAADHLSGGVLRMEPTSPRSVAAVLGGRVLVPSVDSETLLYTGRPQGDEGYEPVRFHTVLADEAVVCLDIEDATPGAPDPGPVRKPLISRIALLALLPGERLVVRAVVRDGAGYRPWGEPFDVSGTDPVPDAD</sequence>
<gene>
    <name evidence="1" type="ORF">G3I29_22155</name>
</gene>
<evidence type="ECO:0000313" key="2">
    <source>
        <dbReference type="Proteomes" id="UP000471293"/>
    </source>
</evidence>
<accession>A0A6N9U2Y1</accession>